<name>A0A3N4HN66_ASCIM</name>
<dbReference type="EMBL" id="ML119826">
    <property type="protein sequence ID" value="RPA73290.1"/>
    <property type="molecule type" value="Genomic_DNA"/>
</dbReference>
<feature type="region of interest" description="Disordered" evidence="1">
    <location>
        <begin position="1"/>
        <end position="73"/>
    </location>
</feature>
<dbReference type="AlphaFoldDB" id="A0A3N4HN66"/>
<dbReference type="Proteomes" id="UP000275078">
    <property type="component" value="Unassembled WGS sequence"/>
</dbReference>
<keyword evidence="3" id="KW-1185">Reference proteome</keyword>
<evidence type="ECO:0000313" key="2">
    <source>
        <dbReference type="EMBL" id="RPA73290.1"/>
    </source>
</evidence>
<sequence>MSALPSNAASLMPSTQPTAPHTSQNDPPSSPHPGNKPEQAPTCIDDKPVQSSSNQNTTPYSDPSQTSKPPSDINFAYMGAWMKANGP</sequence>
<feature type="compositionally biased region" description="Polar residues" evidence="1">
    <location>
        <begin position="1"/>
        <end position="27"/>
    </location>
</feature>
<organism evidence="2 3">
    <name type="scientific">Ascobolus immersus RN42</name>
    <dbReference type="NCBI Taxonomy" id="1160509"/>
    <lineage>
        <taxon>Eukaryota</taxon>
        <taxon>Fungi</taxon>
        <taxon>Dikarya</taxon>
        <taxon>Ascomycota</taxon>
        <taxon>Pezizomycotina</taxon>
        <taxon>Pezizomycetes</taxon>
        <taxon>Pezizales</taxon>
        <taxon>Ascobolaceae</taxon>
        <taxon>Ascobolus</taxon>
    </lineage>
</organism>
<proteinExistence type="predicted"/>
<feature type="compositionally biased region" description="Polar residues" evidence="1">
    <location>
        <begin position="49"/>
        <end position="69"/>
    </location>
</feature>
<protein>
    <submittedName>
        <fullName evidence="2">Uncharacterized protein</fullName>
    </submittedName>
</protein>
<accession>A0A3N4HN66</accession>
<evidence type="ECO:0000256" key="1">
    <source>
        <dbReference type="SAM" id="MobiDB-lite"/>
    </source>
</evidence>
<gene>
    <name evidence="2" type="ORF">BJ508DRAFT_334192</name>
</gene>
<evidence type="ECO:0000313" key="3">
    <source>
        <dbReference type="Proteomes" id="UP000275078"/>
    </source>
</evidence>
<reference evidence="2 3" key="1">
    <citation type="journal article" date="2018" name="Nat. Ecol. Evol.">
        <title>Pezizomycetes genomes reveal the molecular basis of ectomycorrhizal truffle lifestyle.</title>
        <authorList>
            <person name="Murat C."/>
            <person name="Payen T."/>
            <person name="Noel B."/>
            <person name="Kuo A."/>
            <person name="Morin E."/>
            <person name="Chen J."/>
            <person name="Kohler A."/>
            <person name="Krizsan K."/>
            <person name="Balestrini R."/>
            <person name="Da Silva C."/>
            <person name="Montanini B."/>
            <person name="Hainaut M."/>
            <person name="Levati E."/>
            <person name="Barry K.W."/>
            <person name="Belfiori B."/>
            <person name="Cichocki N."/>
            <person name="Clum A."/>
            <person name="Dockter R.B."/>
            <person name="Fauchery L."/>
            <person name="Guy J."/>
            <person name="Iotti M."/>
            <person name="Le Tacon F."/>
            <person name="Lindquist E.A."/>
            <person name="Lipzen A."/>
            <person name="Malagnac F."/>
            <person name="Mello A."/>
            <person name="Molinier V."/>
            <person name="Miyauchi S."/>
            <person name="Poulain J."/>
            <person name="Riccioni C."/>
            <person name="Rubini A."/>
            <person name="Sitrit Y."/>
            <person name="Splivallo R."/>
            <person name="Traeger S."/>
            <person name="Wang M."/>
            <person name="Zifcakova L."/>
            <person name="Wipf D."/>
            <person name="Zambonelli A."/>
            <person name="Paolocci F."/>
            <person name="Nowrousian M."/>
            <person name="Ottonello S."/>
            <person name="Baldrian P."/>
            <person name="Spatafora J.W."/>
            <person name="Henrissat B."/>
            <person name="Nagy L.G."/>
            <person name="Aury J.M."/>
            <person name="Wincker P."/>
            <person name="Grigoriev I.V."/>
            <person name="Bonfante P."/>
            <person name="Martin F.M."/>
        </authorList>
    </citation>
    <scope>NUCLEOTIDE SEQUENCE [LARGE SCALE GENOMIC DNA]</scope>
    <source>
        <strain evidence="2 3">RN42</strain>
    </source>
</reference>